<keyword evidence="1" id="KW-0472">Membrane</keyword>
<accession>A0ABV5KVH2</accession>
<feature type="transmembrane region" description="Helical" evidence="1">
    <location>
        <begin position="215"/>
        <end position="237"/>
    </location>
</feature>
<organism evidence="3 4">
    <name type="scientific">Paenibacillus aurantiacus</name>
    <dbReference type="NCBI Taxonomy" id="1936118"/>
    <lineage>
        <taxon>Bacteria</taxon>
        <taxon>Bacillati</taxon>
        <taxon>Bacillota</taxon>
        <taxon>Bacilli</taxon>
        <taxon>Bacillales</taxon>
        <taxon>Paenibacillaceae</taxon>
        <taxon>Paenibacillus</taxon>
    </lineage>
</organism>
<gene>
    <name evidence="3" type="ORF">ACFFSY_25135</name>
</gene>
<dbReference type="RefSeq" id="WP_377499315.1">
    <property type="nucleotide sequence ID" value="NZ_JBHMDO010000041.1"/>
</dbReference>
<dbReference type="EMBL" id="JBHMDO010000041">
    <property type="protein sequence ID" value="MFB9329234.1"/>
    <property type="molecule type" value="Genomic_DNA"/>
</dbReference>
<reference evidence="3 4" key="1">
    <citation type="submission" date="2024-09" db="EMBL/GenBank/DDBJ databases">
        <authorList>
            <person name="Sun Q."/>
            <person name="Mori K."/>
        </authorList>
    </citation>
    <scope>NUCLEOTIDE SEQUENCE [LARGE SCALE GENOMIC DNA]</scope>
    <source>
        <strain evidence="3 4">TISTR 2452</strain>
    </source>
</reference>
<evidence type="ECO:0000313" key="3">
    <source>
        <dbReference type="EMBL" id="MFB9329234.1"/>
    </source>
</evidence>
<name>A0ABV5KVH2_9BACL</name>
<sequence>MLTIILLVNALICYVALTGAYKTQASFKNGMLFAVSLPPAAKEDAEVKAVQLAFYRRFRTYSLWLAVGFAPVALLIPWTAYQVVYFLLWIGVFMAAMVMPFRQAFRDTLALKRRNDWFVGAKRAIQSDLRAARLKNGRSAPLWLFAVPFIIGTGALIHAMRTNSQLIALASIGIVATLIMIAIALQMRRSKAKVYSMNSDTNVLLNQERRRTLSYLWLNLAVVESVHGWIIYLLIAANRVGDWWVALMLLFAAIPLALTYAAYRKLRRLEHDILVNDGSLVYTDDDEYWGNGFTYHNPDDRRVFVEKRIGVGFTVNTGTPVGKALAWGTAGLTAAVILVVSFMLIRAELTSPVMTITADQRVEIAYPMYSYDFKLSDVEQLELVDDVPDGMKTNGEATGRFSRGHFRLNGLGKARLYVFNDNPPYIRMKLNDTYIYYNEEDPARTKAQFDELKGEAGG</sequence>
<protein>
    <submittedName>
        <fullName evidence="3">DUF5808 domain-containing protein</fullName>
    </submittedName>
</protein>
<dbReference type="Proteomes" id="UP001589747">
    <property type="component" value="Unassembled WGS sequence"/>
</dbReference>
<proteinExistence type="predicted"/>
<keyword evidence="1" id="KW-0812">Transmembrane</keyword>
<keyword evidence="4" id="KW-1185">Reference proteome</keyword>
<feature type="domain" description="DUF5808" evidence="2">
    <location>
        <begin position="298"/>
        <end position="323"/>
    </location>
</feature>
<evidence type="ECO:0000256" key="1">
    <source>
        <dbReference type="SAM" id="Phobius"/>
    </source>
</evidence>
<dbReference type="Pfam" id="PF19124">
    <property type="entry name" value="DUF5808"/>
    <property type="match status" value="1"/>
</dbReference>
<feature type="transmembrane region" description="Helical" evidence="1">
    <location>
        <begin position="166"/>
        <end position="185"/>
    </location>
</feature>
<feature type="transmembrane region" description="Helical" evidence="1">
    <location>
        <begin position="6"/>
        <end position="23"/>
    </location>
</feature>
<feature type="transmembrane region" description="Helical" evidence="1">
    <location>
        <begin position="140"/>
        <end position="160"/>
    </location>
</feature>
<dbReference type="InterPro" id="IPR043831">
    <property type="entry name" value="DUF5808"/>
</dbReference>
<evidence type="ECO:0000259" key="2">
    <source>
        <dbReference type="Pfam" id="PF19124"/>
    </source>
</evidence>
<feature type="transmembrane region" description="Helical" evidence="1">
    <location>
        <begin position="324"/>
        <end position="345"/>
    </location>
</feature>
<feature type="transmembrane region" description="Helical" evidence="1">
    <location>
        <begin position="61"/>
        <end position="80"/>
    </location>
</feature>
<feature type="transmembrane region" description="Helical" evidence="1">
    <location>
        <begin position="86"/>
        <end position="105"/>
    </location>
</feature>
<comment type="caution">
    <text evidence="3">The sequence shown here is derived from an EMBL/GenBank/DDBJ whole genome shotgun (WGS) entry which is preliminary data.</text>
</comment>
<feature type="transmembrane region" description="Helical" evidence="1">
    <location>
        <begin position="243"/>
        <end position="263"/>
    </location>
</feature>
<evidence type="ECO:0000313" key="4">
    <source>
        <dbReference type="Proteomes" id="UP001589747"/>
    </source>
</evidence>
<keyword evidence="1" id="KW-1133">Transmembrane helix</keyword>